<keyword evidence="3" id="KW-1185">Reference proteome</keyword>
<proteinExistence type="predicted"/>
<dbReference type="Proteomes" id="UP000465609">
    <property type="component" value="Chromosome"/>
</dbReference>
<feature type="region of interest" description="Disordered" evidence="1">
    <location>
        <begin position="1"/>
        <end position="22"/>
    </location>
</feature>
<evidence type="ECO:0000313" key="3">
    <source>
        <dbReference type="Proteomes" id="UP000465609"/>
    </source>
</evidence>
<protein>
    <submittedName>
        <fullName evidence="2">Uncharacterized protein</fullName>
    </submittedName>
</protein>
<dbReference type="RefSeq" id="WP_138230249.1">
    <property type="nucleotide sequence ID" value="NZ_AP022577.1"/>
</dbReference>
<gene>
    <name evidence="2" type="ORF">MAUB_00220</name>
</gene>
<evidence type="ECO:0000256" key="1">
    <source>
        <dbReference type="SAM" id="MobiDB-lite"/>
    </source>
</evidence>
<dbReference type="EMBL" id="AP022577">
    <property type="protein sequence ID" value="BBX82149.1"/>
    <property type="molecule type" value="Genomic_DNA"/>
</dbReference>
<name>A0ABM7I6I3_9MYCO</name>
<accession>A0ABM7I6I3</accession>
<organism evidence="2 3">
    <name type="scientific">Mycolicibacterium aubagnense</name>
    <dbReference type="NCBI Taxonomy" id="319707"/>
    <lineage>
        <taxon>Bacteria</taxon>
        <taxon>Bacillati</taxon>
        <taxon>Actinomycetota</taxon>
        <taxon>Actinomycetes</taxon>
        <taxon>Mycobacteriales</taxon>
        <taxon>Mycobacteriaceae</taxon>
        <taxon>Mycolicibacterium</taxon>
    </lineage>
</organism>
<sequence>MSDNPIEQAVPDEGAASQRAQRRVVFGSTTPVNIVVTVDSPDHEFYRRPGRVADVISDYDRSGPTPSVRSVTVIATADGTTSTWRGAV</sequence>
<evidence type="ECO:0000313" key="2">
    <source>
        <dbReference type="EMBL" id="BBX82149.1"/>
    </source>
</evidence>
<reference evidence="2 3" key="1">
    <citation type="journal article" date="2019" name="Emerg. Microbes Infect.">
        <title>Comprehensive subspecies identification of 175 nontuberculous mycobacteria species based on 7547 genomic profiles.</title>
        <authorList>
            <person name="Matsumoto Y."/>
            <person name="Kinjo T."/>
            <person name="Motooka D."/>
            <person name="Nabeya D."/>
            <person name="Jung N."/>
            <person name="Uechi K."/>
            <person name="Horii T."/>
            <person name="Iida T."/>
            <person name="Fujita J."/>
            <person name="Nakamura S."/>
        </authorList>
    </citation>
    <scope>NUCLEOTIDE SEQUENCE [LARGE SCALE GENOMIC DNA]</scope>
    <source>
        <strain evidence="2 3">JCM 15296</strain>
    </source>
</reference>